<accession>A0A517VXN0</accession>
<name>A0A517VXN0_9PLAN</name>
<dbReference type="RefSeq" id="WP_144986053.1">
    <property type="nucleotide sequence ID" value="NZ_CP037920.1"/>
</dbReference>
<dbReference type="GO" id="GO:0003743">
    <property type="term" value="F:translation initiation factor activity"/>
    <property type="evidence" value="ECO:0007669"/>
    <property type="project" value="UniProtKB-KW"/>
</dbReference>
<feature type="compositionally biased region" description="Low complexity" evidence="1">
    <location>
        <begin position="41"/>
        <end position="52"/>
    </location>
</feature>
<gene>
    <name evidence="2" type="ORF">V144x_32370</name>
</gene>
<organism evidence="2 3">
    <name type="scientific">Gimesia aquarii</name>
    <dbReference type="NCBI Taxonomy" id="2527964"/>
    <lineage>
        <taxon>Bacteria</taxon>
        <taxon>Pseudomonadati</taxon>
        <taxon>Planctomycetota</taxon>
        <taxon>Planctomycetia</taxon>
        <taxon>Planctomycetales</taxon>
        <taxon>Planctomycetaceae</taxon>
        <taxon>Gimesia</taxon>
    </lineage>
</organism>
<dbReference type="EMBL" id="CP037920">
    <property type="protein sequence ID" value="QDT97755.1"/>
    <property type="molecule type" value="Genomic_DNA"/>
</dbReference>
<protein>
    <submittedName>
        <fullName evidence="2">Replication initiation factor</fullName>
    </submittedName>
</protein>
<evidence type="ECO:0000256" key="1">
    <source>
        <dbReference type="SAM" id="MobiDB-lite"/>
    </source>
</evidence>
<feature type="region of interest" description="Disordered" evidence="1">
    <location>
        <begin position="1"/>
        <end position="72"/>
    </location>
</feature>
<dbReference type="Proteomes" id="UP000318704">
    <property type="component" value="Chromosome"/>
</dbReference>
<evidence type="ECO:0000313" key="3">
    <source>
        <dbReference type="Proteomes" id="UP000318704"/>
    </source>
</evidence>
<evidence type="ECO:0000313" key="2">
    <source>
        <dbReference type="EMBL" id="QDT97755.1"/>
    </source>
</evidence>
<dbReference type="AlphaFoldDB" id="A0A517VXN0"/>
<reference evidence="2 3" key="1">
    <citation type="submission" date="2019-03" db="EMBL/GenBank/DDBJ databases">
        <title>Deep-cultivation of Planctomycetes and their phenomic and genomic characterization uncovers novel biology.</title>
        <authorList>
            <person name="Wiegand S."/>
            <person name="Jogler M."/>
            <person name="Boedeker C."/>
            <person name="Pinto D."/>
            <person name="Vollmers J."/>
            <person name="Rivas-Marin E."/>
            <person name="Kohn T."/>
            <person name="Peeters S.H."/>
            <person name="Heuer A."/>
            <person name="Rast P."/>
            <person name="Oberbeckmann S."/>
            <person name="Bunk B."/>
            <person name="Jeske O."/>
            <person name="Meyerdierks A."/>
            <person name="Storesund J.E."/>
            <person name="Kallscheuer N."/>
            <person name="Luecker S."/>
            <person name="Lage O.M."/>
            <person name="Pohl T."/>
            <person name="Merkel B.J."/>
            <person name="Hornburger P."/>
            <person name="Mueller R.-W."/>
            <person name="Bruemmer F."/>
            <person name="Labrenz M."/>
            <person name="Spormann A.M."/>
            <person name="Op den Camp H."/>
            <person name="Overmann J."/>
            <person name="Amann R."/>
            <person name="Jetten M.S.M."/>
            <person name="Mascher T."/>
            <person name="Medema M.H."/>
            <person name="Devos D.P."/>
            <person name="Kaster A.-K."/>
            <person name="Ovreas L."/>
            <person name="Rohde M."/>
            <person name="Galperin M.Y."/>
            <person name="Jogler C."/>
        </authorList>
    </citation>
    <scope>NUCLEOTIDE SEQUENCE [LARGE SCALE GENOMIC DNA]</scope>
    <source>
        <strain evidence="2 3">V144</strain>
    </source>
</reference>
<dbReference type="KEGG" id="gaw:V144x_32370"/>
<proteinExistence type="predicted"/>
<keyword evidence="2" id="KW-0648">Protein biosynthesis</keyword>
<keyword evidence="2" id="KW-0396">Initiation factor</keyword>
<feature type="compositionally biased region" description="Polar residues" evidence="1">
    <location>
        <begin position="58"/>
        <end position="72"/>
    </location>
</feature>
<sequence length="477" mass="54352">MDDSNTRTGFEDQSESDHETSANFGKNIDRLFEQAAKTGPQGAAGADAAAQAERSDQLTDPQEYQNNAGSESCNTDPLNLQCLPLSSIDTLTTGGLDYLSLSYYGRFDESKWDVLISSLTECQKCAQENDSLGSLLGVAPEILVLVSPSGKGKAASYAKWKFSYQGIIFAIRDSKLSENSKSIQNIPDVFVDISSNPLMALGESKIFGLIRTVFEAIGFSFLKVCPSRIDLCIDLVDVPTSQFYEPIQKWCYVSRTSYSDFNFKTRDIQTIYIGKKSAKTLLRIYDKYQECKANPEKYDLLKALRWGKDPNPLLGATRVEFQLRRQHLKKQHSINTYEDFLLRKSNLCKYLTNDWFRITEREPDPRHTERFGPSVLWQQVIQAFADWTGKELERRSIDRITNRDPIQLERQAVGCLVSSLAMRGNIPNSDQELNQLIMNIIRSYSKQMKKDIYLKRKELESNHPIKIVEWDSVRRSD</sequence>